<reference evidence="1 2" key="1">
    <citation type="journal article" date="2020" name="Mol. Biol. Evol.">
        <title>Distinct Expression and Methylation Patterns for Genes with Different Fates following a Single Whole-Genome Duplication in Flowering Plants.</title>
        <authorList>
            <person name="Shi T."/>
            <person name="Rahmani R.S."/>
            <person name="Gugger P.F."/>
            <person name="Wang M."/>
            <person name="Li H."/>
            <person name="Zhang Y."/>
            <person name="Li Z."/>
            <person name="Wang Q."/>
            <person name="Van de Peer Y."/>
            <person name="Marchal K."/>
            <person name="Chen J."/>
        </authorList>
    </citation>
    <scope>NUCLEOTIDE SEQUENCE [LARGE SCALE GENOMIC DNA]</scope>
    <source>
        <tissue evidence="1">Leaf</tissue>
    </source>
</reference>
<keyword evidence="2" id="KW-1185">Reference proteome</keyword>
<dbReference type="Proteomes" id="UP000607653">
    <property type="component" value="Unassembled WGS sequence"/>
</dbReference>
<protein>
    <submittedName>
        <fullName evidence="1">Uncharacterized protein</fullName>
    </submittedName>
</protein>
<proteinExistence type="predicted"/>
<evidence type="ECO:0000313" key="1">
    <source>
        <dbReference type="EMBL" id="DAD43501.1"/>
    </source>
</evidence>
<evidence type="ECO:0000313" key="2">
    <source>
        <dbReference type="Proteomes" id="UP000607653"/>
    </source>
</evidence>
<dbReference type="AlphaFoldDB" id="A0A822ZIP1"/>
<dbReference type="EMBL" id="DUZY01000006">
    <property type="protein sequence ID" value="DAD43501.1"/>
    <property type="molecule type" value="Genomic_DNA"/>
</dbReference>
<gene>
    <name evidence="1" type="ORF">HUJ06_001731</name>
</gene>
<accession>A0A822ZIP1</accession>
<sequence length="44" mass="5320">MDFFVVLHGMLSSFKQNYVLFICWEVLCNVLLDLAVFDINWCWF</sequence>
<organism evidence="1 2">
    <name type="scientific">Nelumbo nucifera</name>
    <name type="common">Sacred lotus</name>
    <dbReference type="NCBI Taxonomy" id="4432"/>
    <lineage>
        <taxon>Eukaryota</taxon>
        <taxon>Viridiplantae</taxon>
        <taxon>Streptophyta</taxon>
        <taxon>Embryophyta</taxon>
        <taxon>Tracheophyta</taxon>
        <taxon>Spermatophyta</taxon>
        <taxon>Magnoliopsida</taxon>
        <taxon>Proteales</taxon>
        <taxon>Nelumbonaceae</taxon>
        <taxon>Nelumbo</taxon>
    </lineage>
</organism>
<name>A0A822ZIP1_NELNU</name>
<comment type="caution">
    <text evidence="1">The sequence shown here is derived from an EMBL/GenBank/DDBJ whole genome shotgun (WGS) entry which is preliminary data.</text>
</comment>